<dbReference type="EMBL" id="KZ680208">
    <property type="protein sequence ID" value="PTB69929.1"/>
    <property type="molecule type" value="Genomic_DNA"/>
</dbReference>
<organism evidence="3 4">
    <name type="scientific">Trichoderma citrinoviride</name>
    <dbReference type="NCBI Taxonomy" id="58853"/>
    <lineage>
        <taxon>Eukaryota</taxon>
        <taxon>Fungi</taxon>
        <taxon>Dikarya</taxon>
        <taxon>Ascomycota</taxon>
        <taxon>Pezizomycotina</taxon>
        <taxon>Sordariomycetes</taxon>
        <taxon>Hypocreomycetidae</taxon>
        <taxon>Hypocreales</taxon>
        <taxon>Hypocreaceae</taxon>
        <taxon>Trichoderma</taxon>
    </lineage>
</organism>
<dbReference type="GeneID" id="36597615"/>
<dbReference type="InterPro" id="IPR029498">
    <property type="entry name" value="HeLo_dom"/>
</dbReference>
<dbReference type="Proteomes" id="UP000241546">
    <property type="component" value="Unassembled WGS sequence"/>
</dbReference>
<protein>
    <recommendedName>
        <fullName evidence="2">Prion-inhibition and propagation HeLo domain-containing protein</fullName>
    </recommendedName>
</protein>
<dbReference type="RefSeq" id="XP_024753249.1">
    <property type="nucleotide sequence ID" value="XM_024889496.1"/>
</dbReference>
<dbReference type="Pfam" id="PF14479">
    <property type="entry name" value="HeLo"/>
    <property type="match status" value="1"/>
</dbReference>
<dbReference type="Gene3D" id="1.20.120.1020">
    <property type="entry name" value="Prion-inhibition and propagation, HeLo domain"/>
    <property type="match status" value="1"/>
</dbReference>
<dbReference type="AlphaFoldDB" id="A0A2T4BKY1"/>
<proteinExistence type="predicted"/>
<feature type="domain" description="Prion-inhibition and propagation HeLo" evidence="2">
    <location>
        <begin position="4"/>
        <end position="174"/>
    </location>
</feature>
<gene>
    <name evidence="3" type="ORF">BBK36DRAFT_1109606</name>
</gene>
<dbReference type="InterPro" id="IPR038305">
    <property type="entry name" value="HeLo_sf"/>
</dbReference>
<name>A0A2T4BKY1_9HYPO</name>
<evidence type="ECO:0000313" key="3">
    <source>
        <dbReference type="EMBL" id="PTB69929.1"/>
    </source>
</evidence>
<evidence type="ECO:0000256" key="1">
    <source>
        <dbReference type="SAM" id="Coils"/>
    </source>
</evidence>
<feature type="coiled-coil region" evidence="1">
    <location>
        <begin position="70"/>
        <end position="97"/>
    </location>
</feature>
<sequence length="200" mass="22503">MNAVSSTASILHLVHQGFHSILRARGFEDEFGVYQLQLQVHLSRCASIMNNANRPANPTHSPEIAFQDPEATISETLSRIQETLRKAQREAARIRADLMAAAGGDLEASSATNTPLNLKKMRLRTAEFLDKQKIQTAKKVEALKWAFYKKDNCDKFIAEISSLIEHLERQVDVHRDARILLFASPRHLHETAHEAAHDST</sequence>
<accession>A0A2T4BKY1</accession>
<evidence type="ECO:0000313" key="4">
    <source>
        <dbReference type="Proteomes" id="UP000241546"/>
    </source>
</evidence>
<keyword evidence="4" id="KW-1185">Reference proteome</keyword>
<dbReference type="OrthoDB" id="20872at2759"/>
<evidence type="ECO:0000259" key="2">
    <source>
        <dbReference type="Pfam" id="PF14479"/>
    </source>
</evidence>
<reference evidence="4" key="1">
    <citation type="submission" date="2016-07" db="EMBL/GenBank/DDBJ databases">
        <title>Multiple horizontal gene transfer events from other fungi enriched the ability of initially mycotrophic Trichoderma (Ascomycota) to feed on dead plant biomass.</title>
        <authorList>
            <consortium name="DOE Joint Genome Institute"/>
            <person name="Atanasova L."/>
            <person name="Chenthamara K."/>
            <person name="Zhang J."/>
            <person name="Grujic M."/>
            <person name="Henrissat B."/>
            <person name="Kuo A."/>
            <person name="Aerts A."/>
            <person name="Salamov A."/>
            <person name="Lipzen A."/>
            <person name="Labutti K."/>
            <person name="Barry K."/>
            <person name="Miao Y."/>
            <person name="Rahimi M.J."/>
            <person name="Shen Q."/>
            <person name="Grigoriev I.V."/>
            <person name="Kubicek C.P."/>
            <person name="Druzhinina I.S."/>
        </authorList>
    </citation>
    <scope>NUCLEOTIDE SEQUENCE [LARGE SCALE GENOMIC DNA]</scope>
    <source>
        <strain evidence="4">TUCIM 6016</strain>
    </source>
</reference>
<keyword evidence="1" id="KW-0175">Coiled coil</keyword>